<keyword evidence="2" id="KW-1185">Reference proteome</keyword>
<evidence type="ECO:0000313" key="1">
    <source>
        <dbReference type="EMBL" id="KAH7987659.1"/>
    </source>
</evidence>
<protein>
    <submittedName>
        <fullName evidence="1">Uncharacterized protein</fullName>
    </submittedName>
</protein>
<proteinExistence type="predicted"/>
<name>A0ACB8E613_9SAUR</name>
<dbReference type="Proteomes" id="UP000827872">
    <property type="component" value="Linkage Group LG17"/>
</dbReference>
<accession>A0ACB8E613</accession>
<gene>
    <name evidence="1" type="ORF">K3G42_008932</name>
</gene>
<organism evidence="1 2">
    <name type="scientific">Sphaerodactylus townsendi</name>
    <dbReference type="NCBI Taxonomy" id="933632"/>
    <lineage>
        <taxon>Eukaryota</taxon>
        <taxon>Metazoa</taxon>
        <taxon>Chordata</taxon>
        <taxon>Craniata</taxon>
        <taxon>Vertebrata</taxon>
        <taxon>Euteleostomi</taxon>
        <taxon>Lepidosauria</taxon>
        <taxon>Squamata</taxon>
        <taxon>Bifurcata</taxon>
        <taxon>Gekkota</taxon>
        <taxon>Sphaerodactylidae</taxon>
        <taxon>Sphaerodactylus</taxon>
    </lineage>
</organism>
<dbReference type="EMBL" id="CM037630">
    <property type="protein sequence ID" value="KAH7987659.1"/>
    <property type="molecule type" value="Genomic_DNA"/>
</dbReference>
<comment type="caution">
    <text evidence="1">The sequence shown here is derived from an EMBL/GenBank/DDBJ whole genome shotgun (WGS) entry which is preliminary data.</text>
</comment>
<reference evidence="1" key="1">
    <citation type="submission" date="2021-08" db="EMBL/GenBank/DDBJ databases">
        <title>The first chromosome-level gecko genome reveals the dynamic sex chromosomes of Neotropical dwarf geckos (Sphaerodactylidae: Sphaerodactylus).</title>
        <authorList>
            <person name="Pinto B.J."/>
            <person name="Keating S.E."/>
            <person name="Gamble T."/>
        </authorList>
    </citation>
    <scope>NUCLEOTIDE SEQUENCE</scope>
    <source>
        <strain evidence="1">TG3544</strain>
    </source>
</reference>
<sequence length="105" mass="11835">MGDFDWWLGMGGSGPGQNVPPYDPGEWCLGEVTPRPPRYACAFVLVVCQPWLYVPWLHVSQVLNVSEFNPNHVDSLVRDQSYFSVPRSMLQNKDPGHVMCELALT</sequence>
<evidence type="ECO:0000313" key="2">
    <source>
        <dbReference type="Proteomes" id="UP000827872"/>
    </source>
</evidence>